<dbReference type="Gene3D" id="3.30.420.10">
    <property type="entry name" value="Ribonuclease H-like superfamily/Ribonuclease H"/>
    <property type="match status" value="1"/>
</dbReference>
<feature type="domain" description="RNase H type-1" evidence="2">
    <location>
        <begin position="555"/>
        <end position="686"/>
    </location>
</feature>
<dbReference type="PANTHER" id="PTHR19446">
    <property type="entry name" value="REVERSE TRANSCRIPTASES"/>
    <property type="match status" value="1"/>
</dbReference>
<accession>A0A147BQ47</accession>
<dbReference type="Pfam" id="PF00078">
    <property type="entry name" value="RVT_1"/>
    <property type="match status" value="1"/>
</dbReference>
<dbReference type="InterPro" id="IPR036397">
    <property type="entry name" value="RNaseH_sf"/>
</dbReference>
<reference evidence="3" key="1">
    <citation type="journal article" date="2018" name="PLoS Negl. Trop. Dis.">
        <title>Sialome diversity of ticks revealed by RNAseq of single tick salivary glands.</title>
        <authorList>
            <person name="Perner J."/>
            <person name="Kropackova S."/>
            <person name="Kopacek P."/>
            <person name="Ribeiro J.M."/>
        </authorList>
    </citation>
    <scope>NUCLEOTIDE SEQUENCE</scope>
    <source>
        <strain evidence="3">Siblings of single egg batch collected in Ceske Budejovice</strain>
        <tissue evidence="3">Salivary glands</tissue>
    </source>
</reference>
<dbReference type="CDD" id="cd09276">
    <property type="entry name" value="Rnase_HI_RT_non_LTR"/>
    <property type="match status" value="1"/>
</dbReference>
<evidence type="ECO:0000313" key="3">
    <source>
        <dbReference type="EMBL" id="JAR92893.1"/>
    </source>
</evidence>
<evidence type="ECO:0000259" key="1">
    <source>
        <dbReference type="PROSITE" id="PS50878"/>
    </source>
</evidence>
<evidence type="ECO:0000259" key="2">
    <source>
        <dbReference type="PROSITE" id="PS50879"/>
    </source>
</evidence>
<dbReference type="InterPro" id="IPR043128">
    <property type="entry name" value="Rev_trsase/Diguanyl_cyclase"/>
</dbReference>
<dbReference type="Pfam" id="PF00075">
    <property type="entry name" value="RNase_H"/>
    <property type="match status" value="1"/>
</dbReference>
<dbReference type="InterPro" id="IPR012337">
    <property type="entry name" value="RNaseH-like_sf"/>
</dbReference>
<sequence>ADLAEEFVISYSNQARTLLRPAQVNHTASLLDDPFTENELRVALRKCRRHSATGPDGISYQALQNLPPCGYSSLLRLFNKVWESGRVPDEWKLSTIVPVQKPGKPPELPTSYRPVALTSCVAKLMERLIQSRLAWFLERQKLLPDEMTGFRPKLSASDSLLDFVSSVDHEGMTGNITLAVFFDVEKAFDNVSIPSVLQELTRIGITGRVQTFLSAFMSDRCFQVRLGNTLSVTHHRNIGLPQGCVLSPILFNIAMAGLPLALKRTSPYTSCSVYADDICLWTSATRRDTLRNAMQPAIDTVVDYLDAVGLNVSKEKTAYMLLPHPKRRSCPNIELNISKSEIQRVRVYKFLGVTLDPRLKGKKQADRIAEASTKFVNAIRRIGGLRWGNAPRSMLGLHTSLVVSRMIYALPFTHLSDTQKTRSERIHRRELRTALGVPRAAPNECVYAESSSLDLNLRATQSVLTQLVHLHQTRSGVTLLKKLEARRSKFTLHLQELYTAESSLQKSRPLTCTEEPPWREPSVMYDLHLPGVYRKGNLPGIVLRQIAEEVLSSKYPGALQVYTDGSVHFGTCSATAAFVIPKENTTWSGRFQAVVSSTTAELKAIEEALNYITSHTPQTVVLVTDSRAGLQRLANPDSMDETTATIRLALKQLHNTGFNIAFQWVPSHVGLFGNSEADKLAGAAHGLPRTIPSPTDFNATRKSIKSYITELAPTTYSKHQPCVTKGLTRKKSTLLIRIRSRSAFTNAFLFKISAIKSPQCPNCNDEENICHILFNCEEYSDPRHRFVTELARIGLRDPDDEDIIYPSGSARRRQIIQHLLLNFLDESGVANRLVQRTMLAVQRL</sequence>
<dbReference type="GO" id="GO:0003676">
    <property type="term" value="F:nucleic acid binding"/>
    <property type="evidence" value="ECO:0007669"/>
    <property type="project" value="InterPro"/>
</dbReference>
<dbReference type="Gene3D" id="3.30.70.270">
    <property type="match status" value="1"/>
</dbReference>
<dbReference type="SUPFAM" id="SSF56672">
    <property type="entry name" value="DNA/RNA polymerases"/>
    <property type="match status" value="1"/>
</dbReference>
<feature type="non-terminal residue" evidence="3">
    <location>
        <position position="1"/>
    </location>
</feature>
<dbReference type="GO" id="GO:0004523">
    <property type="term" value="F:RNA-DNA hybrid ribonuclease activity"/>
    <property type="evidence" value="ECO:0007669"/>
    <property type="project" value="InterPro"/>
</dbReference>
<dbReference type="PROSITE" id="PS50878">
    <property type="entry name" value="RT_POL"/>
    <property type="match status" value="1"/>
</dbReference>
<dbReference type="GO" id="GO:0042575">
    <property type="term" value="C:DNA polymerase complex"/>
    <property type="evidence" value="ECO:0007669"/>
    <property type="project" value="UniProtKB-ARBA"/>
</dbReference>
<dbReference type="SUPFAM" id="SSF53098">
    <property type="entry name" value="Ribonuclease H-like"/>
    <property type="match status" value="1"/>
</dbReference>
<protein>
    <submittedName>
        <fullName evidence="3">Putative tick transposon</fullName>
    </submittedName>
</protein>
<dbReference type="GO" id="GO:0071897">
    <property type="term" value="P:DNA biosynthetic process"/>
    <property type="evidence" value="ECO:0007669"/>
    <property type="project" value="UniProtKB-ARBA"/>
</dbReference>
<dbReference type="PROSITE" id="PS50879">
    <property type="entry name" value="RNASE_H_1"/>
    <property type="match status" value="1"/>
</dbReference>
<organism evidence="3">
    <name type="scientific">Ixodes ricinus</name>
    <name type="common">Common tick</name>
    <name type="synonym">Acarus ricinus</name>
    <dbReference type="NCBI Taxonomy" id="34613"/>
    <lineage>
        <taxon>Eukaryota</taxon>
        <taxon>Metazoa</taxon>
        <taxon>Ecdysozoa</taxon>
        <taxon>Arthropoda</taxon>
        <taxon>Chelicerata</taxon>
        <taxon>Arachnida</taxon>
        <taxon>Acari</taxon>
        <taxon>Parasitiformes</taxon>
        <taxon>Ixodida</taxon>
        <taxon>Ixodoidea</taxon>
        <taxon>Ixodidae</taxon>
        <taxon>Ixodinae</taxon>
        <taxon>Ixodes</taxon>
    </lineage>
</organism>
<proteinExistence type="predicted"/>
<feature type="domain" description="Reverse transcriptase" evidence="1">
    <location>
        <begin position="80"/>
        <end position="355"/>
    </location>
</feature>
<dbReference type="InterPro" id="IPR000477">
    <property type="entry name" value="RT_dom"/>
</dbReference>
<name>A0A147BQ47_IXORI</name>
<dbReference type="CDD" id="cd01650">
    <property type="entry name" value="RT_nLTR_like"/>
    <property type="match status" value="1"/>
</dbReference>
<dbReference type="InterPro" id="IPR002156">
    <property type="entry name" value="RNaseH_domain"/>
</dbReference>
<dbReference type="InterPro" id="IPR043502">
    <property type="entry name" value="DNA/RNA_pol_sf"/>
</dbReference>
<dbReference type="AlphaFoldDB" id="A0A147BQ47"/>
<dbReference type="EMBL" id="GEGO01002511">
    <property type="protein sequence ID" value="JAR92893.1"/>
    <property type="molecule type" value="Transcribed_RNA"/>
</dbReference>